<dbReference type="PANTHER" id="PTHR14200">
    <property type="entry name" value="CYTOCHROME C OXIDASE POLYPEPTIDE"/>
    <property type="match status" value="1"/>
</dbReference>
<evidence type="ECO:0000256" key="4">
    <source>
        <dbReference type="ARBA" id="ARBA00021968"/>
    </source>
</evidence>
<dbReference type="AlphaFoldDB" id="A0A348G665"/>
<keyword evidence="10 15" id="KW-0809">Transit peptide</keyword>
<dbReference type="SUPFAM" id="SSF48479">
    <property type="entry name" value="Cytochrome c oxidase subunit E"/>
    <property type="match status" value="1"/>
</dbReference>
<dbReference type="Gene3D" id="1.25.40.40">
    <property type="entry name" value="Cytochrome c oxidase, subunit Va/VI"/>
    <property type="match status" value="1"/>
</dbReference>
<evidence type="ECO:0000256" key="11">
    <source>
        <dbReference type="ARBA" id="ARBA00023004"/>
    </source>
</evidence>
<comment type="pathway">
    <text evidence="2 15">Energy metabolism; oxidative phosphorylation.</text>
</comment>
<reference evidence="17" key="1">
    <citation type="journal article" date="2017" name="Toxins">
        <title>Combined Venom Gland Transcriptomic and Venom Peptidomic Analysis of the Predatory Ant Odontomachus monticola.</title>
        <authorList>
            <person name="Kazuma K."/>
            <person name="Masuko K."/>
            <person name="Konno K."/>
            <person name="Inagaki H."/>
        </authorList>
    </citation>
    <scope>NUCLEOTIDE SEQUENCE</scope>
    <source>
        <tissue evidence="17">Venom gland and sac</tissue>
    </source>
</reference>
<dbReference type="GO" id="GO:0005743">
    <property type="term" value="C:mitochondrial inner membrane"/>
    <property type="evidence" value="ECO:0007669"/>
    <property type="project" value="UniProtKB-SubCell"/>
</dbReference>
<feature type="compositionally biased region" description="Polar residues" evidence="16">
    <location>
        <begin position="24"/>
        <end position="33"/>
    </location>
</feature>
<accession>A0A348G665</accession>
<gene>
    <name evidence="17" type="primary">COX5_OM</name>
</gene>
<keyword evidence="13 15" id="KW-0472">Membrane</keyword>
<name>A0A348G665_ODOMO</name>
<keyword evidence="8 15" id="KW-0999">Mitochondrion inner membrane</keyword>
<dbReference type="GO" id="GO:0046872">
    <property type="term" value="F:metal ion binding"/>
    <property type="evidence" value="ECO:0007669"/>
    <property type="project" value="UniProtKB-UniRule"/>
</dbReference>
<comment type="subunit">
    <text evidence="15">Component of the cytochrome c oxidase (complex IV, CIV), a multisubunit enzyme composed of a catalytic core of 3 subunits and several supernumerary subunits. The complex exists as a monomer or a dimer and forms supercomplexes (SCs) in the inner mitochondrial membrane with ubiquinol-cytochrome c oxidoreductase (cytochrome b-c1 complex, complex III, CIII).</text>
</comment>
<evidence type="ECO:0000256" key="5">
    <source>
        <dbReference type="ARBA" id="ARBA00022553"/>
    </source>
</evidence>
<evidence type="ECO:0000313" key="17">
    <source>
        <dbReference type="EMBL" id="BBF97938.1"/>
    </source>
</evidence>
<keyword evidence="11 15" id="KW-0408">Iron</keyword>
<organism evidence="17">
    <name type="scientific">Odontomachus monticola</name>
    <name type="common">Trap-jaw ant</name>
    <dbReference type="NCBI Taxonomy" id="613454"/>
    <lineage>
        <taxon>Eukaryota</taxon>
        <taxon>Metazoa</taxon>
        <taxon>Ecdysozoa</taxon>
        <taxon>Arthropoda</taxon>
        <taxon>Hexapoda</taxon>
        <taxon>Insecta</taxon>
        <taxon>Pterygota</taxon>
        <taxon>Neoptera</taxon>
        <taxon>Endopterygota</taxon>
        <taxon>Hymenoptera</taxon>
        <taxon>Apocrita</taxon>
        <taxon>Aculeata</taxon>
        <taxon>Formicoidea</taxon>
        <taxon>Formicidae</taxon>
        <taxon>Ponerinae</taxon>
        <taxon>Ponerini</taxon>
        <taxon>Odontomachus</taxon>
    </lineage>
</organism>
<evidence type="ECO:0000256" key="6">
    <source>
        <dbReference type="ARBA" id="ARBA00022617"/>
    </source>
</evidence>
<keyword evidence="5" id="KW-0597">Phosphoprotein</keyword>
<dbReference type="InterPro" id="IPR036545">
    <property type="entry name" value="Cyt_c_oxidase_su5A/6_sf"/>
</dbReference>
<protein>
    <recommendedName>
        <fullName evidence="4 15">Cytochrome c oxidase subunit 5A, mitochondrial</fullName>
    </recommendedName>
    <alternativeName>
        <fullName evidence="14 15">Cytochrome c oxidase polypeptide Va</fullName>
    </alternativeName>
</protein>
<dbReference type="InterPro" id="IPR003204">
    <property type="entry name" value="Cyt_c_oxidase_su5A/6"/>
</dbReference>
<dbReference type="CDD" id="cd00923">
    <property type="entry name" value="Cyt_c_Oxidase_Va"/>
    <property type="match status" value="1"/>
</dbReference>
<sequence length="154" mass="17400">MLRAVVTRMTSAARTSLLAPRSATAVTGTQSTRASHDSKETDEEFDERYVKFFNRSDIDHWEIRKAMNDLAGMDLVPEPKIICAALRACRRLNDFALAVRFIESVKDKAGPHVNTIYPYIVQEIKPTLDELGINTPEQLGYDEPELAVESVYHM</sequence>
<evidence type="ECO:0000256" key="2">
    <source>
        <dbReference type="ARBA" id="ARBA00004673"/>
    </source>
</evidence>
<evidence type="ECO:0000256" key="15">
    <source>
        <dbReference type="RuleBase" id="RU368103"/>
    </source>
</evidence>
<keyword evidence="6 15" id="KW-0349">Heme</keyword>
<comment type="similarity">
    <text evidence="3 15">Belongs to the cytochrome c oxidase subunit 5A family.</text>
</comment>
<proteinExistence type="evidence at transcript level"/>
<evidence type="ECO:0000256" key="16">
    <source>
        <dbReference type="SAM" id="MobiDB-lite"/>
    </source>
</evidence>
<evidence type="ECO:0000256" key="10">
    <source>
        <dbReference type="ARBA" id="ARBA00022946"/>
    </source>
</evidence>
<evidence type="ECO:0000256" key="9">
    <source>
        <dbReference type="ARBA" id="ARBA00022843"/>
    </source>
</evidence>
<dbReference type="GO" id="GO:0006123">
    <property type="term" value="P:mitochondrial electron transport, cytochrome c to oxygen"/>
    <property type="evidence" value="ECO:0007669"/>
    <property type="project" value="UniProtKB-UniRule"/>
</dbReference>
<dbReference type="EMBL" id="FX985607">
    <property type="protein sequence ID" value="BBF97938.1"/>
    <property type="molecule type" value="mRNA"/>
</dbReference>
<dbReference type="Pfam" id="PF02284">
    <property type="entry name" value="COX5A"/>
    <property type="match status" value="1"/>
</dbReference>
<evidence type="ECO:0000256" key="12">
    <source>
        <dbReference type="ARBA" id="ARBA00023128"/>
    </source>
</evidence>
<dbReference type="FunFam" id="1.25.40.40:FF:000002">
    <property type="entry name" value="cytochrome c oxidase subunit 5A, mitochondrial"/>
    <property type="match status" value="1"/>
</dbReference>
<evidence type="ECO:0000256" key="14">
    <source>
        <dbReference type="ARBA" id="ARBA00031049"/>
    </source>
</evidence>
<dbReference type="PANTHER" id="PTHR14200:SF11">
    <property type="entry name" value="CYTOCHROME C OXIDASE SUBUNIT 5A, MITOCHONDRIAL"/>
    <property type="match status" value="1"/>
</dbReference>
<dbReference type="UniPathway" id="UPA00705"/>
<keyword evidence="7 15" id="KW-0479">Metal-binding</keyword>
<keyword evidence="12 15" id="KW-0496">Mitochondrion</keyword>
<evidence type="ECO:0000256" key="7">
    <source>
        <dbReference type="ARBA" id="ARBA00022723"/>
    </source>
</evidence>
<evidence type="ECO:0000256" key="13">
    <source>
        <dbReference type="ARBA" id="ARBA00023136"/>
    </source>
</evidence>
<evidence type="ECO:0000256" key="8">
    <source>
        <dbReference type="ARBA" id="ARBA00022792"/>
    </source>
</evidence>
<evidence type="ECO:0000256" key="1">
    <source>
        <dbReference type="ARBA" id="ARBA00004443"/>
    </source>
</evidence>
<dbReference type="GO" id="GO:0045277">
    <property type="term" value="C:respiratory chain complex IV"/>
    <property type="evidence" value="ECO:0007669"/>
    <property type="project" value="UniProtKB-UniRule"/>
</dbReference>
<comment type="subcellular location">
    <subcellularLocation>
        <location evidence="1 15">Mitochondrion inner membrane</location>
        <topology evidence="1 15">Peripheral membrane protein</topology>
        <orientation evidence="1 15">Matrix side</orientation>
    </subcellularLocation>
</comment>
<comment type="function">
    <text evidence="15">Component of the cytochrome c oxidase, the last enzyme in the mitochondrial electron transport chain which drives oxidative phosphorylation. The respiratory chain contains 3 multisubunit complexes succinate dehydrogenase (complex II, CII), ubiquinol-cytochrome c oxidoreductase (cytochrome b-c1 complex, complex III, CIII) and cytochrome c oxidase (complex IV, CIV), that cooperate to transfer electrons derived from NADH and succinate to molecular oxygen, creating an electrochemical gradient over the inner membrane that drives transmembrane transport and the ATP synthase. Cytochrome c oxidase is the component of the respiratory chain that catalyzes the reduction of oxygen to water. Electrons originating from reduced cytochrome c in the intermembrane space (IMS) are transferred via the dinuclear copper A center (CU(A)) of subunit 2 and heme A of subunit 1 to the active site in subunit 1, a binuclear center (BNC) formed by heme A3 and copper B (CU(B)). The BNC reduces molecular oxygen to 2 water molecules using 4 electrons from cytochrome c in the IMS and 4 protons from the mitochondrial matrix.</text>
</comment>
<evidence type="ECO:0000256" key="3">
    <source>
        <dbReference type="ARBA" id="ARBA00007972"/>
    </source>
</evidence>
<keyword evidence="9" id="KW-0832">Ubl conjugation</keyword>
<feature type="region of interest" description="Disordered" evidence="16">
    <location>
        <begin position="20"/>
        <end position="40"/>
    </location>
</feature>